<name>A0A3B0V8V4_9ZZZZ</name>
<proteinExistence type="predicted"/>
<protein>
    <submittedName>
        <fullName evidence="1">Uncharacterized protein</fullName>
    </submittedName>
</protein>
<sequence length="47" mass="5483">MMNEVLFCERKIDNYPLCVIHYPFSLPLAALLCQHRLAQDLGTYREG</sequence>
<gene>
    <name evidence="1" type="ORF">MNBD_CHLOROFLEXI01-271</name>
</gene>
<evidence type="ECO:0000313" key="1">
    <source>
        <dbReference type="EMBL" id="VAW33309.1"/>
    </source>
</evidence>
<accession>A0A3B0V8V4</accession>
<organism evidence="1">
    <name type="scientific">hydrothermal vent metagenome</name>
    <dbReference type="NCBI Taxonomy" id="652676"/>
    <lineage>
        <taxon>unclassified sequences</taxon>
        <taxon>metagenomes</taxon>
        <taxon>ecological metagenomes</taxon>
    </lineage>
</organism>
<reference evidence="1" key="1">
    <citation type="submission" date="2018-06" db="EMBL/GenBank/DDBJ databases">
        <authorList>
            <person name="Zhirakovskaya E."/>
        </authorList>
    </citation>
    <scope>NUCLEOTIDE SEQUENCE</scope>
</reference>
<dbReference type="EMBL" id="UOEU01000440">
    <property type="protein sequence ID" value="VAW33309.1"/>
    <property type="molecule type" value="Genomic_DNA"/>
</dbReference>
<dbReference type="AlphaFoldDB" id="A0A3B0V8V4"/>